<dbReference type="PROSITE" id="PS51257">
    <property type="entry name" value="PROKAR_LIPOPROTEIN"/>
    <property type="match status" value="1"/>
</dbReference>
<evidence type="ECO:0000259" key="2">
    <source>
        <dbReference type="Pfam" id="PF03629"/>
    </source>
</evidence>
<dbReference type="RefSeq" id="WP_310281181.1">
    <property type="nucleotide sequence ID" value="NZ_JAVDWQ010000006.1"/>
</dbReference>
<dbReference type="Gene3D" id="2.60.40.10">
    <property type="entry name" value="Immunoglobulins"/>
    <property type="match status" value="1"/>
</dbReference>
<evidence type="ECO:0000259" key="3">
    <source>
        <dbReference type="Pfam" id="PF19190"/>
    </source>
</evidence>
<dbReference type="EMBL" id="JAVDWQ010000006">
    <property type="protein sequence ID" value="MDR7210282.1"/>
    <property type="molecule type" value="Genomic_DNA"/>
</dbReference>
<feature type="domain" description="Sialate O-acetylesterase" evidence="2">
    <location>
        <begin position="136"/>
        <end position="380"/>
    </location>
</feature>
<dbReference type="InterPro" id="IPR036514">
    <property type="entry name" value="SGNH_hydro_sf"/>
</dbReference>
<comment type="caution">
    <text evidence="4">The sequence shown here is derived from an EMBL/GenBank/DDBJ whole genome shotgun (WGS) entry which is preliminary data.</text>
</comment>
<dbReference type="CDD" id="cd14948">
    <property type="entry name" value="BACON"/>
    <property type="match status" value="1"/>
</dbReference>
<protein>
    <recommendedName>
        <fullName evidence="6">Sialate O-acetylesterase</fullName>
    </recommendedName>
</protein>
<evidence type="ECO:0008006" key="6">
    <source>
        <dbReference type="Google" id="ProtNLM"/>
    </source>
</evidence>
<feature type="domain" description="BACON" evidence="3">
    <location>
        <begin position="39"/>
        <end position="123"/>
    </location>
</feature>
<dbReference type="Pfam" id="PF03629">
    <property type="entry name" value="SASA"/>
    <property type="match status" value="1"/>
</dbReference>
<organism evidence="4 5">
    <name type="scientific">Flavobacterium piscis</name>
    <dbReference type="NCBI Taxonomy" id="1114874"/>
    <lineage>
        <taxon>Bacteria</taxon>
        <taxon>Pseudomonadati</taxon>
        <taxon>Bacteroidota</taxon>
        <taxon>Flavobacteriia</taxon>
        <taxon>Flavobacteriales</taxon>
        <taxon>Flavobacteriaceae</taxon>
        <taxon>Flavobacterium</taxon>
    </lineage>
</organism>
<gene>
    <name evidence="4" type="ORF">J2W48_002222</name>
</gene>
<dbReference type="PANTHER" id="PTHR31988:SF19">
    <property type="entry name" value="9-O-ACETYL-N-ACETYLNEURAMINIC ACID DEACETYLASE-RELATED"/>
    <property type="match status" value="1"/>
</dbReference>
<dbReference type="Proteomes" id="UP001269081">
    <property type="component" value="Unassembled WGS sequence"/>
</dbReference>
<evidence type="ECO:0000313" key="5">
    <source>
        <dbReference type="Proteomes" id="UP001269081"/>
    </source>
</evidence>
<reference evidence="4 5" key="1">
    <citation type="submission" date="2023-07" db="EMBL/GenBank/DDBJ databases">
        <title>Sorghum-associated microbial communities from plants grown in Nebraska, USA.</title>
        <authorList>
            <person name="Schachtman D."/>
        </authorList>
    </citation>
    <scope>NUCLEOTIDE SEQUENCE [LARGE SCALE GENOMIC DNA]</scope>
    <source>
        <strain evidence="4 5">4129</strain>
    </source>
</reference>
<sequence>MKNLIIMNAMFFSRIILITLLWVTTTSCGNANDDIEPLLDISKKSISLPAEGGTTDITVTSNDHWSVNGVASWLQLSKTSGNGGDIAIKLTAELNVTGSTRSAILNISLNNGKILRTVYVSQVSKDVAVTPKDPNFYIFLCFGQSNMHGAAPIESQDKVGNSRFKLLQPLDCPNLNRTKATWYTAVAPTCQCGSGLSPADYFGRTMVEKLPDNITVGIINVSVAGCDIRLFDKDKYLDYDSTSTDSWFTNQITGYNGSPYQYLIDLAKLAQKDGVIKGILLHQGETNNGQQQWPSYVKKIYGDMMTDLSLNANSVPLLAGELFSGEKNCCSGMNPIIRTLPNVISTAHVISSDGCTGQDSAHFDSNGYRELGRRYGFEMLRLLGVKL</sequence>
<dbReference type="PANTHER" id="PTHR31988">
    <property type="entry name" value="ESTERASE, PUTATIVE (DUF303)-RELATED"/>
    <property type="match status" value="1"/>
</dbReference>
<evidence type="ECO:0000256" key="1">
    <source>
        <dbReference type="ARBA" id="ARBA00022801"/>
    </source>
</evidence>
<accession>A0ABU1Y7S4</accession>
<evidence type="ECO:0000313" key="4">
    <source>
        <dbReference type="EMBL" id="MDR7210282.1"/>
    </source>
</evidence>
<dbReference type="Gene3D" id="3.40.50.1110">
    <property type="entry name" value="SGNH hydrolase"/>
    <property type="match status" value="1"/>
</dbReference>
<dbReference type="InterPro" id="IPR013783">
    <property type="entry name" value="Ig-like_fold"/>
</dbReference>
<proteinExistence type="predicted"/>
<dbReference type="InterPro" id="IPR052940">
    <property type="entry name" value="Carb_Esterase_6"/>
</dbReference>
<keyword evidence="5" id="KW-1185">Reference proteome</keyword>
<dbReference type="InterPro" id="IPR005181">
    <property type="entry name" value="SASA"/>
</dbReference>
<keyword evidence="1" id="KW-0378">Hydrolase</keyword>
<name>A0ABU1Y7S4_9FLAO</name>
<dbReference type="SUPFAM" id="SSF52266">
    <property type="entry name" value="SGNH hydrolase"/>
    <property type="match status" value="1"/>
</dbReference>
<dbReference type="Pfam" id="PF19190">
    <property type="entry name" value="BACON_2"/>
    <property type="match status" value="1"/>
</dbReference>
<dbReference type="InterPro" id="IPR024361">
    <property type="entry name" value="BACON"/>
</dbReference>